<reference evidence="3" key="1">
    <citation type="journal article" date="2019" name="Int. J. Syst. Evol. Microbiol.">
        <title>The Global Catalogue of Microorganisms (GCM) 10K type strain sequencing project: providing services to taxonomists for standard genome sequencing and annotation.</title>
        <authorList>
            <consortium name="The Broad Institute Genomics Platform"/>
            <consortium name="The Broad Institute Genome Sequencing Center for Infectious Disease"/>
            <person name="Wu L."/>
            <person name="Ma J."/>
        </authorList>
    </citation>
    <scope>NUCLEOTIDE SEQUENCE [LARGE SCALE GENOMIC DNA]</scope>
    <source>
        <strain evidence="3">JCM 17217</strain>
    </source>
</reference>
<feature type="transmembrane region" description="Helical" evidence="1">
    <location>
        <begin position="6"/>
        <end position="28"/>
    </location>
</feature>
<keyword evidence="1" id="KW-1133">Transmembrane helix</keyword>
<keyword evidence="1" id="KW-0812">Transmembrane</keyword>
<feature type="transmembrane region" description="Helical" evidence="1">
    <location>
        <begin position="327"/>
        <end position="346"/>
    </location>
</feature>
<protein>
    <recommendedName>
        <fullName evidence="4">Glycosyltransferase RgtA/B/C/D-like domain-containing protein</fullName>
    </recommendedName>
</protein>
<gene>
    <name evidence="2" type="ORF">GCM10022407_04990</name>
</gene>
<feature type="transmembrane region" description="Helical" evidence="1">
    <location>
        <begin position="40"/>
        <end position="60"/>
    </location>
</feature>
<name>A0ABP7P7N9_9BACT</name>
<evidence type="ECO:0008006" key="4">
    <source>
        <dbReference type="Google" id="ProtNLM"/>
    </source>
</evidence>
<accession>A0ABP7P7N9</accession>
<sequence>MPQHSRLAIFARVVLLPIGLVLATVAGLGSYYEASDDTSIAWLFSGVLALKPVTSLPLYFRGFGRVLAAAYTIWPGVAWFGLLLSTLLAAATVMLLAVLDRLLRPYLRPWPLALVLAGFFAVALLENWLLFSYVRVALLLAGASVLFAAQRPGRLAPLLLGLAGLGAVWLMRPSLAILGLGAALPAALLLAGGPRRAAPLLLSAALVVAAATGTAALLRTPAETHTQVLDGYFARILDFDQLRPRPRTPADSLGTAAVGLWMMGDSTVVNEALCRRAYVFDAPDFWGREVPAKLALRAGLLVRDYFPLLLALLATAIVWLRHRGRSAWFWLVQLGFAGVFILFAGVLKLPPRLELPLLLFWLLTNLAFVLVDTPSGLIRRNGARQNPLWVAGVTLVLLLYGAKTRHRRQVLGQEQARHELALQTINRLGAGRIRIMAGTNDLLKSLSPFKTYAPGPGAVLQLTGWPSHDASQARLRQALSGTADQTECLRRLARHGPAGPQSQLLWVLTPETATWLSRRFSFNKGSRLLLYPSAGRLLAGPDSTVRVYRVQAVPTR</sequence>
<evidence type="ECO:0000313" key="3">
    <source>
        <dbReference type="Proteomes" id="UP001501556"/>
    </source>
</evidence>
<feature type="transmembrane region" description="Helical" evidence="1">
    <location>
        <begin position="386"/>
        <end position="402"/>
    </location>
</feature>
<feature type="transmembrane region" description="Helical" evidence="1">
    <location>
        <begin position="353"/>
        <end position="371"/>
    </location>
</feature>
<keyword evidence="1" id="KW-0472">Membrane</keyword>
<dbReference type="EMBL" id="BAABDI010000002">
    <property type="protein sequence ID" value="GAA3961103.1"/>
    <property type="molecule type" value="Genomic_DNA"/>
</dbReference>
<feature type="transmembrane region" description="Helical" evidence="1">
    <location>
        <begin position="158"/>
        <end position="191"/>
    </location>
</feature>
<dbReference type="RefSeq" id="WP_345120635.1">
    <property type="nucleotide sequence ID" value="NZ_BAABDI010000002.1"/>
</dbReference>
<feature type="transmembrane region" description="Helical" evidence="1">
    <location>
        <begin position="106"/>
        <end position="124"/>
    </location>
</feature>
<proteinExistence type="predicted"/>
<dbReference type="Proteomes" id="UP001501556">
    <property type="component" value="Unassembled WGS sequence"/>
</dbReference>
<feature type="transmembrane region" description="Helical" evidence="1">
    <location>
        <begin position="197"/>
        <end position="218"/>
    </location>
</feature>
<feature type="transmembrane region" description="Helical" evidence="1">
    <location>
        <begin position="305"/>
        <end position="321"/>
    </location>
</feature>
<organism evidence="2 3">
    <name type="scientific">Hymenobacter antarcticus</name>
    <dbReference type="NCBI Taxonomy" id="486270"/>
    <lineage>
        <taxon>Bacteria</taxon>
        <taxon>Pseudomonadati</taxon>
        <taxon>Bacteroidota</taxon>
        <taxon>Cytophagia</taxon>
        <taxon>Cytophagales</taxon>
        <taxon>Hymenobacteraceae</taxon>
        <taxon>Hymenobacter</taxon>
    </lineage>
</organism>
<keyword evidence="3" id="KW-1185">Reference proteome</keyword>
<comment type="caution">
    <text evidence="2">The sequence shown here is derived from an EMBL/GenBank/DDBJ whole genome shotgun (WGS) entry which is preliminary data.</text>
</comment>
<evidence type="ECO:0000313" key="2">
    <source>
        <dbReference type="EMBL" id="GAA3961103.1"/>
    </source>
</evidence>
<evidence type="ECO:0000256" key="1">
    <source>
        <dbReference type="SAM" id="Phobius"/>
    </source>
</evidence>
<feature type="transmembrane region" description="Helical" evidence="1">
    <location>
        <begin position="72"/>
        <end position="99"/>
    </location>
</feature>
<feature type="transmembrane region" description="Helical" evidence="1">
    <location>
        <begin position="130"/>
        <end position="149"/>
    </location>
</feature>